<dbReference type="RefSeq" id="WP_107288900.1">
    <property type="nucleotide sequence ID" value="NZ_PYNF01000002.1"/>
</dbReference>
<dbReference type="PANTHER" id="PTHR43273">
    <property type="entry name" value="ANAEROBIC SULFATASE-MATURATING ENZYME HOMOLOG ASLB-RELATED"/>
    <property type="match status" value="1"/>
</dbReference>
<sequence>MSNDVFINAIDEIIDVAKCSGDDSISIIWHGGEPLTVPADKYEECSKYIIEKFNALKFNVSFSMQSSLIPYKESSKFVDYVKTYMGGNIGISVDFSSRQFNGSSEKYLKTLLKRIKACRSDGITPHPNFVVARPELKKADDILKWFSENGFLRVNLGRFNSYQNHTGNKLRPTNREHSLFLISLFEKSYERYLRNEVVPRVDMIHSGILVMQGKGWGGTWKTQCQTTNYVVNPDGKTSNCPDRISDDNESFSDDSTFVNSRFKNEMIIDYFTNRECLNCSSCKYYDVCATGCPIESNNLLQEGDCSGFKVFLDYLEKVSFSRGDFLDWYLNEGGENV</sequence>
<dbReference type="PANTHER" id="PTHR43273:SF3">
    <property type="entry name" value="ANAEROBIC SULFATASE-MATURATING ENZYME HOMOLOG ASLB-RELATED"/>
    <property type="match status" value="1"/>
</dbReference>
<comment type="cofactor">
    <cofactor evidence="1">
        <name>[4Fe-4S] cluster</name>
        <dbReference type="ChEBI" id="CHEBI:49883"/>
    </cofactor>
</comment>
<comment type="caution">
    <text evidence="2">The sequence shown here is derived from an EMBL/GenBank/DDBJ whole genome shotgun (WGS) entry which is preliminary data.</text>
</comment>
<organism evidence="2 3">
    <name type="scientific">Photobacterium kishitanii</name>
    <dbReference type="NCBI Taxonomy" id="318456"/>
    <lineage>
        <taxon>Bacteria</taxon>
        <taxon>Pseudomonadati</taxon>
        <taxon>Pseudomonadota</taxon>
        <taxon>Gammaproteobacteria</taxon>
        <taxon>Vibrionales</taxon>
        <taxon>Vibrionaceae</taxon>
        <taxon>Photobacterium</taxon>
    </lineage>
</organism>
<protein>
    <recommendedName>
        <fullName evidence="4">SPASM domain-containing protein</fullName>
    </recommendedName>
</protein>
<evidence type="ECO:0000313" key="2">
    <source>
        <dbReference type="EMBL" id="PSV01173.1"/>
    </source>
</evidence>
<reference evidence="2 3" key="1">
    <citation type="submission" date="2018-01" db="EMBL/GenBank/DDBJ databases">
        <title>Whole genome sequencing of Histamine producing bacteria.</title>
        <authorList>
            <person name="Butler K."/>
        </authorList>
    </citation>
    <scope>NUCLEOTIDE SEQUENCE [LARGE SCALE GENOMIC DNA]</scope>
    <source>
        <strain evidence="2 3">FS-7.2</strain>
    </source>
</reference>
<proteinExistence type="predicted"/>
<accession>A0A2T3KMZ3</accession>
<dbReference type="InterPro" id="IPR023867">
    <property type="entry name" value="Sulphatase_maturase_rSAM"/>
</dbReference>
<evidence type="ECO:0000313" key="3">
    <source>
        <dbReference type="Proteomes" id="UP000241426"/>
    </source>
</evidence>
<dbReference type="AlphaFoldDB" id="A0A2T3KMZ3"/>
<dbReference type="SUPFAM" id="SSF102114">
    <property type="entry name" value="Radical SAM enzymes"/>
    <property type="match status" value="1"/>
</dbReference>
<dbReference type="InterPro" id="IPR023885">
    <property type="entry name" value="4Fe4S-binding_SPASM_dom"/>
</dbReference>
<evidence type="ECO:0008006" key="4">
    <source>
        <dbReference type="Google" id="ProtNLM"/>
    </source>
</evidence>
<dbReference type="Gene3D" id="3.20.20.70">
    <property type="entry name" value="Aldolase class I"/>
    <property type="match status" value="1"/>
</dbReference>
<dbReference type="Proteomes" id="UP000241426">
    <property type="component" value="Unassembled WGS sequence"/>
</dbReference>
<evidence type="ECO:0000256" key="1">
    <source>
        <dbReference type="ARBA" id="ARBA00001966"/>
    </source>
</evidence>
<dbReference type="NCBIfam" id="TIGR04085">
    <property type="entry name" value="rSAM_more_4Fe4S"/>
    <property type="match status" value="1"/>
</dbReference>
<dbReference type="EMBL" id="PYNF01000002">
    <property type="protein sequence ID" value="PSV01173.1"/>
    <property type="molecule type" value="Genomic_DNA"/>
</dbReference>
<dbReference type="InterPro" id="IPR058240">
    <property type="entry name" value="rSAM_sf"/>
</dbReference>
<dbReference type="InterPro" id="IPR013785">
    <property type="entry name" value="Aldolase_TIM"/>
</dbReference>
<dbReference type="GO" id="GO:0016491">
    <property type="term" value="F:oxidoreductase activity"/>
    <property type="evidence" value="ECO:0007669"/>
    <property type="project" value="InterPro"/>
</dbReference>
<gene>
    <name evidence="2" type="ORF">C9J27_03880</name>
</gene>
<name>A0A2T3KMZ3_9GAMM</name>